<comment type="caution">
    <text evidence="1">The sequence shown here is derived from an EMBL/GenBank/DDBJ whole genome shotgun (WGS) entry which is preliminary data.</text>
</comment>
<dbReference type="InterPro" id="IPR050696">
    <property type="entry name" value="FtsA/MreB"/>
</dbReference>
<evidence type="ECO:0000313" key="1">
    <source>
        <dbReference type="EMBL" id="NUB45884.1"/>
    </source>
</evidence>
<dbReference type="PANTHER" id="PTHR32432:SF13">
    <property type="entry name" value="ETHANOLAMINE AMMONIA-LYASE REACTIVASE EUTA"/>
    <property type="match status" value="1"/>
</dbReference>
<dbReference type="PANTHER" id="PTHR32432">
    <property type="entry name" value="CELL DIVISION PROTEIN FTSA-RELATED"/>
    <property type="match status" value="1"/>
</dbReference>
<keyword evidence="2" id="KW-1185">Reference proteome</keyword>
<gene>
    <name evidence="1" type="ORF">GEU84_015920</name>
</gene>
<name>A0A8X8H3W7_9RHOB</name>
<protein>
    <submittedName>
        <fullName evidence="1">Ethanolamine ammonia-lyase reactivating factor EutA</fullName>
    </submittedName>
</protein>
<dbReference type="Gene3D" id="3.30.420.40">
    <property type="match status" value="1"/>
</dbReference>
<dbReference type="AlphaFoldDB" id="A0A8X8H3W7"/>
<evidence type="ECO:0000313" key="2">
    <source>
        <dbReference type="Proteomes" id="UP000484076"/>
    </source>
</evidence>
<sequence>MSDAERLAIAQAIWEQETVDMLTVGIDIGSSTTHLLFARVILRREQHELSSRFVVVERRIVWRSPIMLTPFLPDGTIDAHALRHFFHDSYHDAGFAPGDVDSGAVILTGEAIKRTNARLIDEIFAAESGKFVCATAGHKLECILAAHGSGATALSAKRGGVSLHVDIGGGTTKLALLRNGEITSVAAFAVGGRLLAQDAAGEWTRIDDSARLVAQSLGIAAEPAQMADPAQRQRIAARLADLLFDQITGAPLDDLGRALQLTEPLDRSLTPDFITFSGGVSEYVYGYEANDYGDIARPLADALTKRLANLTVPVVDAGQRIRATVIGASQFTVQVSGKTLHLTTPDALPKRNIPVVHLGQPLPEELDPVVLAAAFRQRADVQDCDLSAPLALAFDWSGIPEYPRLRAMAEAILLVAGQSRQHLLAVVIEGDVGQSIGRIIERELGFAGNLVCLDGVQLKDLDFIDIGQLMDPPGVVPVVIKSLLFS</sequence>
<dbReference type="Proteomes" id="UP000484076">
    <property type="component" value="Unassembled WGS sequence"/>
</dbReference>
<dbReference type="SUPFAM" id="SSF53067">
    <property type="entry name" value="Actin-like ATPase domain"/>
    <property type="match status" value="1"/>
</dbReference>
<dbReference type="Pfam" id="PF06277">
    <property type="entry name" value="EutA"/>
    <property type="match status" value="1"/>
</dbReference>
<dbReference type="InterPro" id="IPR043129">
    <property type="entry name" value="ATPase_NBD"/>
</dbReference>
<reference evidence="1" key="1">
    <citation type="submission" date="2020-05" db="EMBL/GenBank/DDBJ databases">
        <title>Fertoebacter nigrum gen. nov., sp. nov., a new member of the family Rhodobacteraceae.</title>
        <authorList>
            <person name="Szuroczki S."/>
            <person name="Abbaszade G."/>
            <person name="Buni D."/>
            <person name="Schumann P."/>
            <person name="Toth E."/>
        </authorList>
    </citation>
    <scope>NUCLEOTIDE SEQUENCE</scope>
    <source>
        <strain evidence="1">RG-N-1a</strain>
    </source>
</reference>
<dbReference type="PIRSF" id="PIRSF012293">
    <property type="entry name" value="EutA"/>
    <property type="match status" value="1"/>
</dbReference>
<organism evidence="1 2">
    <name type="scientific">Fertoeibacter niger</name>
    <dbReference type="NCBI Taxonomy" id="2656921"/>
    <lineage>
        <taxon>Bacteria</taxon>
        <taxon>Pseudomonadati</taxon>
        <taxon>Pseudomonadota</taxon>
        <taxon>Alphaproteobacteria</taxon>
        <taxon>Rhodobacterales</taxon>
        <taxon>Paracoccaceae</taxon>
        <taxon>Fertoeibacter</taxon>
    </lineage>
</organism>
<dbReference type="InterPro" id="IPR009377">
    <property type="entry name" value="EutA"/>
</dbReference>
<accession>A0A8X8H3W7</accession>
<proteinExistence type="predicted"/>
<dbReference type="EMBL" id="WHUT02000010">
    <property type="protein sequence ID" value="NUB45884.1"/>
    <property type="molecule type" value="Genomic_DNA"/>
</dbReference>